<dbReference type="EMBL" id="FLQV01001662">
    <property type="protein sequence ID" value="SBT00026.1"/>
    <property type="molecule type" value="Genomic_DNA"/>
</dbReference>
<dbReference type="Proteomes" id="UP000078560">
    <property type="component" value="Unassembled WGS sequence"/>
</dbReference>
<organism evidence="1 4">
    <name type="scientific">Plasmodium ovale curtisi</name>
    <dbReference type="NCBI Taxonomy" id="864141"/>
    <lineage>
        <taxon>Eukaryota</taxon>
        <taxon>Sar</taxon>
        <taxon>Alveolata</taxon>
        <taxon>Apicomplexa</taxon>
        <taxon>Aconoidasida</taxon>
        <taxon>Haemosporida</taxon>
        <taxon>Plasmodiidae</taxon>
        <taxon>Plasmodium</taxon>
        <taxon>Plasmodium (Plasmodium)</taxon>
    </lineage>
</organism>
<sequence>MKFCQKKDMIKNRADGNKYFRDISYYLDLVNGIIKSITKFSDTLKDNLTKDVESMWIQIPQVKHLDKSTRETDLA</sequence>
<dbReference type="AlphaFoldDB" id="A0A1A8WQ69"/>
<accession>A0A1A8WQ69</accession>
<name>A0A1A8WQ69_PLAOA</name>
<evidence type="ECO:0000313" key="1">
    <source>
        <dbReference type="EMBL" id="SBS95035.1"/>
    </source>
</evidence>
<reference evidence="1" key="2">
    <citation type="submission" date="2016-05" db="EMBL/GenBank/DDBJ databases">
        <authorList>
            <person name="Lavstsen T."/>
            <person name="Jespersen J.S."/>
        </authorList>
    </citation>
    <scope>NUCLEOTIDE SEQUENCE [LARGE SCALE GENOMIC DNA]</scope>
</reference>
<evidence type="ECO:0000313" key="2">
    <source>
        <dbReference type="EMBL" id="SBT00026.1"/>
    </source>
</evidence>
<evidence type="ECO:0000313" key="3">
    <source>
        <dbReference type="Proteomes" id="UP000078546"/>
    </source>
</evidence>
<reference evidence="3 4" key="1">
    <citation type="submission" date="2016-05" db="EMBL/GenBank/DDBJ databases">
        <authorList>
            <person name="Naeem Raeece"/>
        </authorList>
    </citation>
    <scope>NUCLEOTIDE SEQUENCE [LARGE SCALE GENOMIC DNA]</scope>
</reference>
<evidence type="ECO:0008006" key="5">
    <source>
        <dbReference type="Google" id="ProtNLM"/>
    </source>
</evidence>
<dbReference type="Proteomes" id="UP000078546">
    <property type="component" value="Unassembled WGS sequence"/>
</dbReference>
<dbReference type="EMBL" id="FLQU01001928">
    <property type="protein sequence ID" value="SBS95035.1"/>
    <property type="molecule type" value="Genomic_DNA"/>
</dbReference>
<protein>
    <recommendedName>
        <fullName evidence="5">PIR Superfamily Protein</fullName>
    </recommendedName>
</protein>
<proteinExistence type="predicted"/>
<evidence type="ECO:0000313" key="4">
    <source>
        <dbReference type="Proteomes" id="UP000078560"/>
    </source>
</evidence>
<gene>
    <name evidence="2" type="ORF">POVCU1_056910</name>
    <name evidence="1" type="ORF">POVCU2_0092590</name>
</gene>